<dbReference type="GO" id="GO:0008930">
    <property type="term" value="F:methylthioadenosine nucleosidase activity"/>
    <property type="evidence" value="ECO:0007669"/>
    <property type="project" value="TreeGrafter"/>
</dbReference>
<dbReference type="GO" id="GO:0019284">
    <property type="term" value="P:L-methionine salvage from S-adenosylmethionine"/>
    <property type="evidence" value="ECO:0007669"/>
    <property type="project" value="TreeGrafter"/>
</dbReference>
<accession>A0A941E495</accession>
<dbReference type="SUPFAM" id="SSF53167">
    <property type="entry name" value="Purine and uridine phosphorylases"/>
    <property type="match status" value="1"/>
</dbReference>
<protein>
    <submittedName>
        <fullName evidence="3">5'-methylthioadenosine/S-adenosylhomocysteine nucleosidase</fullName>
    </submittedName>
</protein>
<gene>
    <name evidence="3" type="ORF">KDK95_00845</name>
</gene>
<dbReference type="InterPro" id="IPR000845">
    <property type="entry name" value="Nucleoside_phosphorylase_d"/>
</dbReference>
<dbReference type="EMBL" id="JAGSOH010000001">
    <property type="protein sequence ID" value="MBR7824836.1"/>
    <property type="molecule type" value="Genomic_DNA"/>
</dbReference>
<sequence length="380" mass="40395">MNEPLPPANERSRAALQALIGLKTPVSGRRVARAMGVSPTTAAAALAELEATGLALSRREGRAVLWSANMDAPGVQTRAAALRVAAAFDRPAEPSAPDAARWQASASHAPRQKMTAVVLTAVDTEYDAVLEQLTDRHPGKLRSGRRWRRGSVHGEYVDWRVYLVQSGPGDVPAADLTTEAAHELLPHLMLFVGVGRGLKRADQRIGDIVVAEHVDTYDLGKDTVAADGTSKYVPGGDPVNAPRPLVELAREQARIWRQAGGPRVSFGQIVSGGKVAAGSADSQLEELLAGRFGRALALDMESYGFSKAASNQGVAALVVRSVSDFGLGKNPEDDAEHQPLAARSAARFALELLRQAEPDDVPLSHHARPPQTQPMPTAPD</sequence>
<dbReference type="InterPro" id="IPR036388">
    <property type="entry name" value="WH-like_DNA-bd_sf"/>
</dbReference>
<proteinExistence type="predicted"/>
<name>A0A941E495_9ACTN</name>
<evidence type="ECO:0000256" key="1">
    <source>
        <dbReference type="SAM" id="MobiDB-lite"/>
    </source>
</evidence>
<reference evidence="3" key="1">
    <citation type="submission" date="2021-04" db="EMBL/GenBank/DDBJ databases">
        <title>Genome based classification of Actinospica acidithermotolerans sp. nov., an actinobacterium isolated from an Indonesian hot spring.</title>
        <authorList>
            <person name="Kusuma A.B."/>
            <person name="Putra K.E."/>
            <person name="Nafisah S."/>
            <person name="Loh J."/>
            <person name="Nouioui I."/>
            <person name="Goodfellow M."/>
        </authorList>
    </citation>
    <scope>NUCLEOTIDE SEQUENCE</scope>
    <source>
        <strain evidence="3">MGRD01-02</strain>
    </source>
</reference>
<dbReference type="Gene3D" id="1.10.10.10">
    <property type="entry name" value="Winged helix-like DNA-binding domain superfamily/Winged helix DNA-binding domain"/>
    <property type="match status" value="1"/>
</dbReference>
<dbReference type="GO" id="GO:0008782">
    <property type="term" value="F:adenosylhomocysteine nucleosidase activity"/>
    <property type="evidence" value="ECO:0007669"/>
    <property type="project" value="TreeGrafter"/>
</dbReference>
<organism evidence="3 4">
    <name type="scientific">Actinospica acidithermotolerans</name>
    <dbReference type="NCBI Taxonomy" id="2828514"/>
    <lineage>
        <taxon>Bacteria</taxon>
        <taxon>Bacillati</taxon>
        <taxon>Actinomycetota</taxon>
        <taxon>Actinomycetes</taxon>
        <taxon>Catenulisporales</taxon>
        <taxon>Actinospicaceae</taxon>
        <taxon>Actinospica</taxon>
    </lineage>
</organism>
<dbReference type="PANTHER" id="PTHR46832">
    <property type="entry name" value="5'-METHYLTHIOADENOSINE/S-ADENOSYLHOMOCYSTEINE NUCLEOSIDASE"/>
    <property type="match status" value="1"/>
</dbReference>
<dbReference type="GO" id="GO:0005829">
    <property type="term" value="C:cytosol"/>
    <property type="evidence" value="ECO:0007669"/>
    <property type="project" value="TreeGrafter"/>
</dbReference>
<dbReference type="InterPro" id="IPR036390">
    <property type="entry name" value="WH_DNA-bd_sf"/>
</dbReference>
<evidence type="ECO:0000313" key="4">
    <source>
        <dbReference type="Proteomes" id="UP000676325"/>
    </source>
</evidence>
<dbReference type="CDD" id="cd09008">
    <property type="entry name" value="MTAN"/>
    <property type="match status" value="1"/>
</dbReference>
<dbReference type="InterPro" id="IPR035994">
    <property type="entry name" value="Nucleoside_phosphorylase_sf"/>
</dbReference>
<dbReference type="RefSeq" id="WP_212515978.1">
    <property type="nucleotide sequence ID" value="NZ_JAGSOH010000001.1"/>
</dbReference>
<feature type="non-terminal residue" evidence="3">
    <location>
        <position position="380"/>
    </location>
</feature>
<comment type="caution">
    <text evidence="3">The sequence shown here is derived from an EMBL/GenBank/DDBJ whole genome shotgun (WGS) entry which is preliminary data.</text>
</comment>
<dbReference type="Pfam" id="PF01048">
    <property type="entry name" value="PNP_UDP_1"/>
    <property type="match status" value="1"/>
</dbReference>
<evidence type="ECO:0000259" key="2">
    <source>
        <dbReference type="Pfam" id="PF01048"/>
    </source>
</evidence>
<dbReference type="SUPFAM" id="SSF46785">
    <property type="entry name" value="Winged helix' DNA-binding domain"/>
    <property type="match status" value="1"/>
</dbReference>
<keyword evidence="4" id="KW-1185">Reference proteome</keyword>
<dbReference type="GO" id="GO:0009116">
    <property type="term" value="P:nucleoside metabolic process"/>
    <property type="evidence" value="ECO:0007669"/>
    <property type="project" value="InterPro"/>
</dbReference>
<dbReference type="Proteomes" id="UP000676325">
    <property type="component" value="Unassembled WGS sequence"/>
</dbReference>
<feature type="domain" description="Nucleoside phosphorylase" evidence="2">
    <location>
        <begin position="116"/>
        <end position="354"/>
    </location>
</feature>
<feature type="region of interest" description="Disordered" evidence="1">
    <location>
        <begin position="357"/>
        <end position="380"/>
    </location>
</feature>
<dbReference type="PANTHER" id="PTHR46832:SF1">
    <property type="entry name" value="5'-METHYLTHIOADENOSINE_S-ADENOSYLHOMOCYSTEINE NUCLEOSIDASE"/>
    <property type="match status" value="1"/>
</dbReference>
<feature type="compositionally biased region" description="Pro residues" evidence="1">
    <location>
        <begin position="371"/>
        <end position="380"/>
    </location>
</feature>
<evidence type="ECO:0000313" key="3">
    <source>
        <dbReference type="EMBL" id="MBR7824836.1"/>
    </source>
</evidence>
<dbReference type="Gene3D" id="3.40.50.1580">
    <property type="entry name" value="Nucleoside phosphorylase domain"/>
    <property type="match status" value="1"/>
</dbReference>
<dbReference type="AlphaFoldDB" id="A0A941E495"/>